<keyword evidence="6" id="KW-0597">Phosphoprotein</keyword>
<comment type="subcellular location">
    <subcellularLocation>
        <location evidence="2">Cytoplasm</location>
    </subcellularLocation>
    <subcellularLocation>
        <location evidence="1">Nucleus</location>
    </subcellularLocation>
</comment>
<dbReference type="PANTHER" id="PTHR12415">
    <property type="entry name" value="TYROSYL-DNA PHOSPHODIESTERASE 1"/>
    <property type="match status" value="1"/>
</dbReference>
<dbReference type="Gene3D" id="3.30.870.10">
    <property type="entry name" value="Endonuclease Chain A"/>
    <property type="match status" value="2"/>
</dbReference>
<evidence type="ECO:0000256" key="16">
    <source>
        <dbReference type="PIRSR" id="PIRSR610347-1"/>
    </source>
</evidence>
<evidence type="ECO:0000256" key="10">
    <source>
        <dbReference type="ARBA" id="ARBA00022801"/>
    </source>
</evidence>
<dbReference type="GO" id="GO:0003697">
    <property type="term" value="F:single-stranded DNA binding"/>
    <property type="evidence" value="ECO:0007669"/>
    <property type="project" value="TreeGrafter"/>
</dbReference>
<dbReference type="GO" id="GO:0005634">
    <property type="term" value="C:nucleus"/>
    <property type="evidence" value="ECO:0007669"/>
    <property type="project" value="UniProtKB-SubCell"/>
</dbReference>
<feature type="region of interest" description="Disordered" evidence="19">
    <location>
        <begin position="1"/>
        <end position="151"/>
    </location>
</feature>
<sequence length="612" mass="69478">MSLDSHHGKWTISSSDDEDELLPPSGTTGASSRQTAEISHSSPPSASPVTLKAEAARTPVSSRSVGSEARRTATKNQITPVRYKTSPSLAGKRKNEVSEGTGWALSDSDEDDGVVKQNKQANLPKRAPLKPETKKLKAESERPPSPHGRQYYIDEPEDFFESCTPRLDDTYRFYLNKVTGLDREYNSGALHIRDILSPLFGTLKESVQFNYCFDIAWMVKQFPPEFRDRPVLIIHGDKREAKARLLQQAQPFPHVRFCQAKLDIAFGTHHTKMMLLWYEEGFRVIILTSNLIRADWYQKTQGMWMSPLFPRLPEGSRPSAGESPTFFKRDLLEYLASYRAPELEEWIQRIKEHDLSETRVYLVASTPGRYVGPDMERWGHLRLRKLLHEHTNPIPGEERWPVIGQFSSIGSMGADKTKWLAGEFQRTLTTLGKSSLHPSPPIHLLYPSVEDVRLSLEGFPAGGSLPYSIQTAQKQLWLHSYFHRWKADRSGRSHAMPHIKTYMRVSPDFTQLAWFLITSANLSKAAWGALEKNNSQVMVRSYELGVLYVPSAFDMKTFPIDETPFPVSSSTSGFPVPFDLPPTSYSPKDQPWIWNISYSQEPDTHGNIWVPS</sequence>
<dbReference type="GO" id="GO:0005737">
    <property type="term" value="C:cytoplasm"/>
    <property type="evidence" value="ECO:0007669"/>
    <property type="project" value="UniProtKB-SubCell"/>
</dbReference>
<evidence type="ECO:0000256" key="17">
    <source>
        <dbReference type="PIRSR" id="PIRSR610347-2"/>
    </source>
</evidence>
<dbReference type="FunFam" id="3.30.870.10:FF:000020">
    <property type="entry name" value="Tyrosyl-DNA phosphodiesterase 1"/>
    <property type="match status" value="1"/>
</dbReference>
<dbReference type="InterPro" id="IPR010347">
    <property type="entry name" value="Tdp1"/>
</dbReference>
<evidence type="ECO:0000256" key="18">
    <source>
        <dbReference type="PIRSR" id="PIRSR610347-3"/>
    </source>
</evidence>
<protein>
    <recommendedName>
        <fullName evidence="15">Tyrosyl-DNA phosphodiesterase 1</fullName>
    </recommendedName>
</protein>
<dbReference type="SUPFAM" id="SSF56024">
    <property type="entry name" value="Phospholipase D/nuclease"/>
    <property type="match status" value="2"/>
</dbReference>
<evidence type="ECO:0000256" key="9">
    <source>
        <dbReference type="ARBA" id="ARBA00022763"/>
    </source>
</evidence>
<evidence type="ECO:0000256" key="6">
    <source>
        <dbReference type="ARBA" id="ARBA00022553"/>
    </source>
</evidence>
<evidence type="ECO:0000256" key="1">
    <source>
        <dbReference type="ARBA" id="ARBA00004123"/>
    </source>
</evidence>
<evidence type="ECO:0000256" key="7">
    <source>
        <dbReference type="ARBA" id="ARBA00022722"/>
    </source>
</evidence>
<dbReference type="CDD" id="cd09193">
    <property type="entry name" value="PLDc_mTdp1_1"/>
    <property type="match status" value="1"/>
</dbReference>
<dbReference type="FunFam" id="3.30.870.10:FF:000012">
    <property type="entry name" value="Tyrosyl-DNA phosphodiesterase 1"/>
    <property type="match status" value="1"/>
</dbReference>
<dbReference type="GO" id="GO:0004527">
    <property type="term" value="F:exonuclease activity"/>
    <property type="evidence" value="ECO:0007669"/>
    <property type="project" value="UniProtKB-KW"/>
</dbReference>
<evidence type="ECO:0000256" key="8">
    <source>
        <dbReference type="ARBA" id="ARBA00022737"/>
    </source>
</evidence>
<feature type="compositionally biased region" description="Basic and acidic residues" evidence="19">
    <location>
        <begin position="129"/>
        <end position="144"/>
    </location>
</feature>
<feature type="active site" description="Proton donor/acceptor" evidence="16">
    <location>
        <position position="498"/>
    </location>
</feature>
<reference evidence="20" key="2">
    <citation type="submission" date="2016-06" db="EMBL/GenBank/DDBJ databases">
        <title>The genome of a short-lived fish provides insights into sex chromosome evolution and the genetic control of aging.</title>
        <authorList>
            <person name="Reichwald K."/>
            <person name="Felder M."/>
            <person name="Petzold A."/>
            <person name="Koch P."/>
            <person name="Groth M."/>
            <person name="Platzer M."/>
        </authorList>
    </citation>
    <scope>NUCLEOTIDE SEQUENCE</scope>
    <source>
        <tissue evidence="20">Brain</tissue>
    </source>
</reference>
<evidence type="ECO:0000256" key="14">
    <source>
        <dbReference type="ARBA" id="ARBA00054472"/>
    </source>
</evidence>
<feature type="compositionally biased region" description="Polar residues" evidence="19">
    <location>
        <begin position="25"/>
        <end position="48"/>
    </location>
</feature>
<comment type="subunit">
    <text evidence="4">Monomer.</text>
</comment>
<dbReference type="EMBL" id="HAED01016185">
    <property type="protein sequence ID" value="SBR02630.1"/>
    <property type="molecule type" value="Transcribed_RNA"/>
</dbReference>
<evidence type="ECO:0000256" key="13">
    <source>
        <dbReference type="ARBA" id="ARBA00023242"/>
    </source>
</evidence>
<dbReference type="Pfam" id="PF06087">
    <property type="entry name" value="Tyr-DNA_phospho"/>
    <property type="match status" value="1"/>
</dbReference>
<dbReference type="PANTHER" id="PTHR12415:SF0">
    <property type="entry name" value="TYROSYL-DNA PHOSPHODIESTERASE 1"/>
    <property type="match status" value="1"/>
</dbReference>
<dbReference type="GO" id="GO:0003690">
    <property type="term" value="F:double-stranded DNA binding"/>
    <property type="evidence" value="ECO:0007669"/>
    <property type="project" value="TreeGrafter"/>
</dbReference>
<keyword evidence="9" id="KW-0227">DNA damage</keyword>
<evidence type="ECO:0000313" key="20">
    <source>
        <dbReference type="EMBL" id="SBR02630.1"/>
    </source>
</evidence>
<proteinExistence type="inferred from homology"/>
<evidence type="ECO:0000256" key="15">
    <source>
        <dbReference type="ARBA" id="ARBA00073062"/>
    </source>
</evidence>
<evidence type="ECO:0000256" key="4">
    <source>
        <dbReference type="ARBA" id="ARBA00011245"/>
    </source>
</evidence>
<gene>
    <name evidence="20" type="primary">TDP1</name>
</gene>
<keyword evidence="10" id="KW-0378">Hydrolase</keyword>
<keyword evidence="7" id="KW-0540">Nuclease</keyword>
<name>A0A1A8IZ23_NOTKU</name>
<keyword evidence="5" id="KW-0963">Cytoplasm</keyword>
<dbReference type="AlphaFoldDB" id="A0A1A8IZ23"/>
<reference evidence="20" key="1">
    <citation type="submission" date="2016-05" db="EMBL/GenBank/DDBJ databases">
        <authorList>
            <person name="Lavstsen T."/>
            <person name="Jespersen J.S."/>
        </authorList>
    </citation>
    <scope>NUCLEOTIDE SEQUENCE</scope>
    <source>
        <tissue evidence="20">Brain</tissue>
    </source>
</reference>
<keyword evidence="11" id="KW-0269">Exonuclease</keyword>
<evidence type="ECO:0000256" key="11">
    <source>
        <dbReference type="ARBA" id="ARBA00022839"/>
    </source>
</evidence>
<evidence type="ECO:0000256" key="19">
    <source>
        <dbReference type="SAM" id="MobiDB-lite"/>
    </source>
</evidence>
<accession>A0A1A8IZ23</accession>
<evidence type="ECO:0000256" key="2">
    <source>
        <dbReference type="ARBA" id="ARBA00004496"/>
    </source>
</evidence>
<feature type="binding site" evidence="17">
    <location>
        <position position="500"/>
    </location>
    <ligand>
        <name>substrate</name>
    </ligand>
</feature>
<dbReference type="GO" id="GO:0017005">
    <property type="term" value="F:3'-tyrosyl-DNA phosphodiesterase activity"/>
    <property type="evidence" value="ECO:0007669"/>
    <property type="project" value="TreeGrafter"/>
</dbReference>
<evidence type="ECO:0000256" key="5">
    <source>
        <dbReference type="ARBA" id="ARBA00022490"/>
    </source>
</evidence>
<dbReference type="CDD" id="cd09195">
    <property type="entry name" value="PLDc_mTdp1_2"/>
    <property type="match status" value="1"/>
</dbReference>
<keyword evidence="8" id="KW-0677">Repeat</keyword>
<feature type="site" description="Interaction with DNA" evidence="18">
    <location>
        <position position="523"/>
    </location>
</feature>
<comment type="similarity">
    <text evidence="3">Belongs to the tyrosyl-DNA phosphodiesterase family.</text>
</comment>
<feature type="active site" description="Nucleophile" evidence="16">
    <location>
        <position position="270"/>
    </location>
</feature>
<dbReference type="GO" id="GO:0000012">
    <property type="term" value="P:single strand break repair"/>
    <property type="evidence" value="ECO:0007669"/>
    <property type="project" value="UniProtKB-ARBA"/>
</dbReference>
<evidence type="ECO:0000256" key="3">
    <source>
        <dbReference type="ARBA" id="ARBA00010205"/>
    </source>
</evidence>
<keyword evidence="13" id="KW-0539">Nucleus</keyword>
<comment type="function">
    <text evidence="14">DNA repair enzyme that can remove a variety of covalent adducts from DNA through hydrolysis of a 3'-phosphodiester bond, giving rise to DNA with a free 3' phosphate. Catalyzes the hydrolysis of dead-end complexes between DNA and the topoisomerase I active site tyrosine residue. Hydrolyzes 3'-phosphoglycolates on protruding 3' ends on DNA double-strand breaks due to DNA damage by radiation and free radicals. Acts on blunt-ended double-strand DNA breaks and on single-stranded DNA. Has low 3'exonuclease activity and can remove a single nucleoside from the 3'end of DNA and RNA molecules with 3'hydroxyl groups. Has no exonuclease activity towards DNA or RNA with a 3'phosphate.</text>
</comment>
<keyword evidence="12" id="KW-0234">DNA repair</keyword>
<evidence type="ECO:0000256" key="12">
    <source>
        <dbReference type="ARBA" id="ARBA00023204"/>
    </source>
</evidence>
<organism evidence="20">
    <name type="scientific">Nothobranchius kuhntae</name>
    <name type="common">Beira killifish</name>
    <dbReference type="NCBI Taxonomy" id="321403"/>
    <lineage>
        <taxon>Eukaryota</taxon>
        <taxon>Metazoa</taxon>
        <taxon>Chordata</taxon>
        <taxon>Craniata</taxon>
        <taxon>Vertebrata</taxon>
        <taxon>Euteleostomi</taxon>
        <taxon>Actinopterygii</taxon>
        <taxon>Neopterygii</taxon>
        <taxon>Teleostei</taxon>
        <taxon>Neoteleostei</taxon>
        <taxon>Acanthomorphata</taxon>
        <taxon>Ovalentaria</taxon>
        <taxon>Atherinomorphae</taxon>
        <taxon>Cyprinodontiformes</taxon>
        <taxon>Nothobranchiidae</taxon>
        <taxon>Nothobranchius</taxon>
    </lineage>
</organism>
<feature type="binding site" evidence="17">
    <location>
        <position position="272"/>
    </location>
    <ligand>
        <name>substrate</name>
    </ligand>
</feature>